<dbReference type="Proteomes" id="UP000243579">
    <property type="component" value="Unassembled WGS sequence"/>
</dbReference>
<dbReference type="Gene3D" id="3.30.450.30">
    <property type="entry name" value="Dynein light chain 2a, cytoplasmic"/>
    <property type="match status" value="1"/>
</dbReference>
<gene>
    <name evidence="1" type="ORF">ACHHYP_07948</name>
</gene>
<name>A0A1V9YQ91_ACHHY</name>
<reference evidence="1 2" key="1">
    <citation type="journal article" date="2014" name="Genome Biol. Evol.">
        <title>The secreted proteins of Achlya hypogyna and Thraustotheca clavata identify the ancestral oomycete secretome and reveal gene acquisitions by horizontal gene transfer.</title>
        <authorList>
            <person name="Misner I."/>
            <person name="Blouin N."/>
            <person name="Leonard G."/>
            <person name="Richards T.A."/>
            <person name="Lane C.E."/>
        </authorList>
    </citation>
    <scope>NUCLEOTIDE SEQUENCE [LARGE SCALE GENOMIC DNA]</scope>
    <source>
        <strain evidence="1 2">ATCC 48635</strain>
    </source>
</reference>
<organism evidence="1 2">
    <name type="scientific">Achlya hypogyna</name>
    <name type="common">Oomycete</name>
    <name type="synonym">Protoachlya hypogyna</name>
    <dbReference type="NCBI Taxonomy" id="1202772"/>
    <lineage>
        <taxon>Eukaryota</taxon>
        <taxon>Sar</taxon>
        <taxon>Stramenopiles</taxon>
        <taxon>Oomycota</taxon>
        <taxon>Saprolegniomycetes</taxon>
        <taxon>Saprolegniales</taxon>
        <taxon>Achlyaceae</taxon>
        <taxon>Achlya</taxon>
    </lineage>
</organism>
<comment type="caution">
    <text evidence="1">The sequence shown here is derived from an EMBL/GenBank/DDBJ whole genome shotgun (WGS) entry which is preliminary data.</text>
</comment>
<dbReference type="EMBL" id="JNBR01001420">
    <property type="protein sequence ID" value="OQR87884.1"/>
    <property type="molecule type" value="Genomic_DNA"/>
</dbReference>
<dbReference type="InterPro" id="IPR024135">
    <property type="entry name" value="LAMTOR5"/>
</dbReference>
<sequence>MELKGAVDKIMGEDNVSGLVWHDARGLLLAVEGDLAGAGHQGLGGLASLAARAEILSRDNRAAPVIRLDTTKRAVLVQRQSDQSVLAVSTPKSGEP</sequence>
<dbReference type="GO" id="GO:0071986">
    <property type="term" value="C:Ragulator complex"/>
    <property type="evidence" value="ECO:0007669"/>
    <property type="project" value="InterPro"/>
</dbReference>
<keyword evidence="2" id="KW-1185">Reference proteome</keyword>
<dbReference type="AlphaFoldDB" id="A0A1V9YQ91"/>
<dbReference type="Pfam" id="PF16672">
    <property type="entry name" value="LAMTOR5"/>
    <property type="match status" value="1"/>
</dbReference>
<accession>A0A1V9YQ91</accession>
<protein>
    <submittedName>
        <fullName evidence="1">Uncharacterized protein</fullName>
    </submittedName>
</protein>
<dbReference type="OrthoDB" id="76862at2759"/>
<evidence type="ECO:0000313" key="2">
    <source>
        <dbReference type="Proteomes" id="UP000243579"/>
    </source>
</evidence>
<evidence type="ECO:0000313" key="1">
    <source>
        <dbReference type="EMBL" id="OQR87884.1"/>
    </source>
</evidence>
<proteinExistence type="predicted"/>